<dbReference type="SMART" id="SM00859">
    <property type="entry name" value="Semialdhyde_dh"/>
    <property type="match status" value="1"/>
</dbReference>
<evidence type="ECO:0000313" key="7">
    <source>
        <dbReference type="EMBL" id="GAI99600.1"/>
    </source>
</evidence>
<evidence type="ECO:0000256" key="3">
    <source>
        <dbReference type="ARBA" id="ARBA00022857"/>
    </source>
</evidence>
<dbReference type="InterPro" id="IPR000706">
    <property type="entry name" value="AGPR_type-1"/>
</dbReference>
<dbReference type="GO" id="GO:0003942">
    <property type="term" value="F:N-acetyl-gamma-glutamyl-phosphate reductase activity"/>
    <property type="evidence" value="ECO:0007669"/>
    <property type="project" value="InterPro"/>
</dbReference>
<dbReference type="Gene3D" id="3.30.360.10">
    <property type="entry name" value="Dihydrodipicolinate Reductase, domain 2"/>
    <property type="match status" value="1"/>
</dbReference>
<comment type="pathway">
    <text evidence="5">Amino-acid biosynthesis.</text>
</comment>
<feature type="non-terminal residue" evidence="7">
    <location>
        <position position="216"/>
    </location>
</feature>
<evidence type="ECO:0000256" key="1">
    <source>
        <dbReference type="ARBA" id="ARBA00022571"/>
    </source>
</evidence>
<sequence>MITVSIVGASGYTGRELIKILLKHPQVKIAHLTSETYKGKRISELHKGRAGFIDKRFEKLNIDKVAQDSDLIFLALPHGKSQKPVAEFFKKGKKVIDLSADYRLKDKSLYKRWYGLEHSYPRLLQRAVYGLPEIYKEEIKNSSLVANPGCYPTGVILGVAPLLAHGLGDGNSIIADAKSGVSGAGRRLDSTYHFSECHENLTAYNVGKHRHIPEIE</sequence>
<dbReference type="InterPro" id="IPR036291">
    <property type="entry name" value="NAD(P)-bd_dom_sf"/>
</dbReference>
<dbReference type="SUPFAM" id="SSF51735">
    <property type="entry name" value="NAD(P)-binding Rossmann-fold domains"/>
    <property type="match status" value="1"/>
</dbReference>
<dbReference type="Pfam" id="PF22698">
    <property type="entry name" value="Semialdhyde_dhC_1"/>
    <property type="match status" value="1"/>
</dbReference>
<dbReference type="Pfam" id="PF01118">
    <property type="entry name" value="Semialdhyde_dh"/>
    <property type="match status" value="1"/>
</dbReference>
<name>X1UI92_9ZZZZ</name>
<evidence type="ECO:0000259" key="6">
    <source>
        <dbReference type="SMART" id="SM00859"/>
    </source>
</evidence>
<dbReference type="InterPro" id="IPR000534">
    <property type="entry name" value="Semialdehyde_DH_NAD-bd"/>
</dbReference>
<dbReference type="GO" id="GO:0051287">
    <property type="term" value="F:NAD binding"/>
    <property type="evidence" value="ECO:0007669"/>
    <property type="project" value="InterPro"/>
</dbReference>
<evidence type="ECO:0000256" key="2">
    <source>
        <dbReference type="ARBA" id="ARBA00022605"/>
    </source>
</evidence>
<keyword evidence="4" id="KW-0560">Oxidoreductase</keyword>
<feature type="domain" description="Semialdehyde dehydrogenase NAD-binding" evidence="6">
    <location>
        <begin position="3"/>
        <end position="142"/>
    </location>
</feature>
<keyword evidence="1" id="KW-0055">Arginine biosynthesis</keyword>
<dbReference type="Gene3D" id="3.40.50.720">
    <property type="entry name" value="NAD(P)-binding Rossmann-like Domain"/>
    <property type="match status" value="1"/>
</dbReference>
<comment type="caution">
    <text evidence="7">The sequence shown here is derived from an EMBL/GenBank/DDBJ whole genome shotgun (WGS) entry which is preliminary data.</text>
</comment>
<dbReference type="InterPro" id="IPR023013">
    <property type="entry name" value="AGPR_AS"/>
</dbReference>
<dbReference type="AlphaFoldDB" id="X1UI92"/>
<dbReference type="PANTHER" id="PTHR32338">
    <property type="entry name" value="N-ACETYL-GAMMA-GLUTAMYL-PHOSPHATE REDUCTASE, CHLOROPLASTIC-RELATED-RELATED"/>
    <property type="match status" value="1"/>
</dbReference>
<proteinExistence type="predicted"/>
<gene>
    <name evidence="7" type="ORF">S12H4_31649</name>
</gene>
<dbReference type="PANTHER" id="PTHR32338:SF10">
    <property type="entry name" value="N-ACETYL-GAMMA-GLUTAMYL-PHOSPHATE REDUCTASE, CHLOROPLASTIC-RELATED"/>
    <property type="match status" value="1"/>
</dbReference>
<evidence type="ECO:0000256" key="5">
    <source>
        <dbReference type="ARBA" id="ARBA00029440"/>
    </source>
</evidence>
<evidence type="ECO:0000256" key="4">
    <source>
        <dbReference type="ARBA" id="ARBA00023002"/>
    </source>
</evidence>
<accession>X1UI92</accession>
<dbReference type="PROSITE" id="PS01224">
    <property type="entry name" value="ARGC"/>
    <property type="match status" value="1"/>
</dbReference>
<dbReference type="GO" id="GO:0006526">
    <property type="term" value="P:L-arginine biosynthetic process"/>
    <property type="evidence" value="ECO:0007669"/>
    <property type="project" value="UniProtKB-KW"/>
</dbReference>
<dbReference type="GO" id="GO:0070401">
    <property type="term" value="F:NADP+ binding"/>
    <property type="evidence" value="ECO:0007669"/>
    <property type="project" value="InterPro"/>
</dbReference>
<dbReference type="InterPro" id="IPR058924">
    <property type="entry name" value="AGPR_dimerisation_dom"/>
</dbReference>
<dbReference type="InterPro" id="IPR050085">
    <property type="entry name" value="AGPR"/>
</dbReference>
<protein>
    <recommendedName>
        <fullName evidence="6">Semialdehyde dehydrogenase NAD-binding domain-containing protein</fullName>
    </recommendedName>
</protein>
<dbReference type="EMBL" id="BARW01018491">
    <property type="protein sequence ID" value="GAI99600.1"/>
    <property type="molecule type" value="Genomic_DNA"/>
</dbReference>
<dbReference type="CDD" id="cd17895">
    <property type="entry name" value="AGPR_1_N"/>
    <property type="match status" value="1"/>
</dbReference>
<keyword evidence="3" id="KW-0521">NADP</keyword>
<dbReference type="NCBIfam" id="TIGR01850">
    <property type="entry name" value="argC"/>
    <property type="match status" value="1"/>
</dbReference>
<keyword evidence="2" id="KW-0028">Amino-acid biosynthesis</keyword>
<reference evidence="7" key="1">
    <citation type="journal article" date="2014" name="Front. Microbiol.">
        <title>High frequency of phylogenetically diverse reductive dehalogenase-homologous genes in deep subseafloor sedimentary metagenomes.</title>
        <authorList>
            <person name="Kawai M."/>
            <person name="Futagami T."/>
            <person name="Toyoda A."/>
            <person name="Takaki Y."/>
            <person name="Nishi S."/>
            <person name="Hori S."/>
            <person name="Arai W."/>
            <person name="Tsubouchi T."/>
            <person name="Morono Y."/>
            <person name="Uchiyama I."/>
            <person name="Ito T."/>
            <person name="Fujiyama A."/>
            <person name="Inagaki F."/>
            <person name="Takami H."/>
        </authorList>
    </citation>
    <scope>NUCLEOTIDE SEQUENCE</scope>
    <source>
        <strain evidence="7">Expedition CK06-06</strain>
    </source>
</reference>
<organism evidence="7">
    <name type="scientific">marine sediment metagenome</name>
    <dbReference type="NCBI Taxonomy" id="412755"/>
    <lineage>
        <taxon>unclassified sequences</taxon>
        <taxon>metagenomes</taxon>
        <taxon>ecological metagenomes</taxon>
    </lineage>
</organism>